<dbReference type="PANTHER" id="PTHR48112">
    <property type="entry name" value="HIGH MOBILITY GROUP PROTEIN DSP1"/>
    <property type="match status" value="1"/>
</dbReference>
<evidence type="ECO:0000313" key="6">
    <source>
        <dbReference type="EMBL" id="CDW91528.1"/>
    </source>
</evidence>
<dbReference type="AlphaFoldDB" id="A0A078BD68"/>
<feature type="DNA-binding region" description="HMG box" evidence="2">
    <location>
        <begin position="1"/>
        <end position="65"/>
    </location>
</feature>
<dbReference type="CDD" id="cd00084">
    <property type="entry name" value="HMG-box_SF"/>
    <property type="match status" value="1"/>
</dbReference>
<evidence type="ECO:0000256" key="2">
    <source>
        <dbReference type="PROSITE-ProRule" id="PRU00267"/>
    </source>
</evidence>
<feature type="DNA-binding region" description="HMG box" evidence="2">
    <location>
        <begin position="85"/>
        <end position="153"/>
    </location>
</feature>
<dbReference type="InterPro" id="IPR036910">
    <property type="entry name" value="HMG_box_dom_sf"/>
</dbReference>
<dbReference type="InterPro" id="IPR050342">
    <property type="entry name" value="HMGB"/>
</dbReference>
<dbReference type="GO" id="GO:0003677">
    <property type="term" value="F:DNA binding"/>
    <property type="evidence" value="ECO:0007669"/>
    <property type="project" value="UniProtKB-UniRule"/>
</dbReference>
<feature type="compositionally biased region" description="Acidic residues" evidence="4">
    <location>
        <begin position="247"/>
        <end position="272"/>
    </location>
</feature>
<dbReference type="EMBL" id="CCKQ01019510">
    <property type="protein sequence ID" value="CDW91528.1"/>
    <property type="molecule type" value="Genomic_DNA"/>
</dbReference>
<keyword evidence="1 2" id="KW-0238">DNA-binding</keyword>
<dbReference type="InterPro" id="IPR009071">
    <property type="entry name" value="HMG_box_dom"/>
</dbReference>
<dbReference type="InParanoid" id="A0A078BD68"/>
<evidence type="ECO:0000259" key="5">
    <source>
        <dbReference type="PROSITE" id="PS50118"/>
    </source>
</evidence>
<keyword evidence="3" id="KW-0175">Coiled coil</keyword>
<evidence type="ECO:0000256" key="3">
    <source>
        <dbReference type="SAM" id="Coils"/>
    </source>
</evidence>
<evidence type="ECO:0000313" key="7">
    <source>
        <dbReference type="Proteomes" id="UP000039865"/>
    </source>
</evidence>
<proteinExistence type="predicted"/>
<feature type="domain" description="HMG box" evidence="5">
    <location>
        <begin position="1"/>
        <end position="65"/>
    </location>
</feature>
<dbReference type="OMA" id="YQRRIIC"/>
<protein>
    <recommendedName>
        <fullName evidence="5">HMG box domain-containing protein</fullName>
    </recommendedName>
</protein>
<keyword evidence="7" id="KW-1185">Reference proteome</keyword>
<name>A0A078BD68_STYLE</name>
<dbReference type="OrthoDB" id="1919336at2759"/>
<dbReference type="PANTHER" id="PTHR48112:SF22">
    <property type="entry name" value="MITOCHONDRIAL TRANSCRIPTION FACTOR A, ISOFORM B"/>
    <property type="match status" value="1"/>
</dbReference>
<dbReference type="SUPFAM" id="SSF47095">
    <property type="entry name" value="HMG-box"/>
    <property type="match status" value="2"/>
</dbReference>
<dbReference type="PROSITE" id="PS50118">
    <property type="entry name" value="HMG_BOX_2"/>
    <property type="match status" value="2"/>
</dbReference>
<dbReference type="SMART" id="SM00398">
    <property type="entry name" value="HMG"/>
    <property type="match status" value="2"/>
</dbReference>
<evidence type="ECO:0000256" key="4">
    <source>
        <dbReference type="SAM" id="MobiDB-lite"/>
    </source>
</evidence>
<feature type="region of interest" description="Disordered" evidence="4">
    <location>
        <begin position="241"/>
        <end position="278"/>
    </location>
</feature>
<dbReference type="FunCoup" id="A0A078BD68">
    <property type="interactions" value="18"/>
</dbReference>
<dbReference type="PRINTS" id="PR00886">
    <property type="entry name" value="HIGHMOBLTY12"/>
</dbReference>
<sequence>MLIYHLNVYKERPKLIEETNSSDFQDIMRQLGVRWKEMSEEQKSSYKVKSEEDRLRHQEQSKLYIQEQEILKHSRDVRRGKDGKPKKPRTPYQIFANIVRKKLKIRKPNASESDRMKAVSIEWAKQSPEQKRFYHEESKLEKEKYEKAIEEWNKSVNNKKNKQMMKLDEKMKQSQVSFTTHGTEFSQSFSFDCSQSFCLSNIECDQIEVDDEQTQQSKQLRIGQYQDQMIQPFNMGEGQCLDQIQEINEEEEDDELAEDLDETESEIEEEEEIKLRYQ</sequence>
<dbReference type="GO" id="GO:0005634">
    <property type="term" value="C:nucleus"/>
    <property type="evidence" value="ECO:0007669"/>
    <property type="project" value="UniProtKB-UniRule"/>
</dbReference>
<dbReference type="Gene3D" id="1.10.30.10">
    <property type="entry name" value="High mobility group box domain"/>
    <property type="match status" value="2"/>
</dbReference>
<gene>
    <name evidence="6" type="primary">Contig15483.g16498</name>
    <name evidence="6" type="ORF">STYLEM_20684</name>
</gene>
<accession>A0A078BD68</accession>
<dbReference type="Proteomes" id="UP000039865">
    <property type="component" value="Unassembled WGS sequence"/>
</dbReference>
<organism evidence="6 7">
    <name type="scientific">Stylonychia lemnae</name>
    <name type="common">Ciliate</name>
    <dbReference type="NCBI Taxonomy" id="5949"/>
    <lineage>
        <taxon>Eukaryota</taxon>
        <taxon>Sar</taxon>
        <taxon>Alveolata</taxon>
        <taxon>Ciliophora</taxon>
        <taxon>Intramacronucleata</taxon>
        <taxon>Spirotrichea</taxon>
        <taxon>Stichotrichia</taxon>
        <taxon>Sporadotrichida</taxon>
        <taxon>Oxytrichidae</taxon>
        <taxon>Stylonychinae</taxon>
        <taxon>Stylonychia</taxon>
    </lineage>
</organism>
<evidence type="ECO:0000256" key="1">
    <source>
        <dbReference type="ARBA" id="ARBA00023125"/>
    </source>
</evidence>
<feature type="domain" description="HMG box" evidence="5">
    <location>
        <begin position="85"/>
        <end position="153"/>
    </location>
</feature>
<feature type="coiled-coil region" evidence="3">
    <location>
        <begin position="135"/>
        <end position="162"/>
    </location>
</feature>
<reference evidence="6 7" key="1">
    <citation type="submission" date="2014-06" db="EMBL/GenBank/DDBJ databases">
        <authorList>
            <person name="Swart Estienne"/>
        </authorList>
    </citation>
    <scope>NUCLEOTIDE SEQUENCE [LARGE SCALE GENOMIC DNA]</scope>
    <source>
        <strain evidence="6 7">130c</strain>
    </source>
</reference>
<keyword evidence="2" id="KW-0539">Nucleus</keyword>
<dbReference type="Pfam" id="PF00505">
    <property type="entry name" value="HMG_box"/>
    <property type="match status" value="2"/>
</dbReference>